<proteinExistence type="predicted"/>
<feature type="region of interest" description="Disordered" evidence="1">
    <location>
        <begin position="132"/>
        <end position="171"/>
    </location>
</feature>
<feature type="compositionally biased region" description="Basic and acidic residues" evidence="1">
    <location>
        <begin position="150"/>
        <end position="160"/>
    </location>
</feature>
<feature type="compositionally biased region" description="Basic and acidic residues" evidence="1">
    <location>
        <begin position="69"/>
        <end position="98"/>
    </location>
</feature>
<evidence type="ECO:0000313" key="2">
    <source>
        <dbReference type="EMBL" id="KIQ20547.1"/>
    </source>
</evidence>
<gene>
    <name evidence="2" type="ORF">RT97_28265</name>
</gene>
<dbReference type="RefSeq" id="WP_042582171.1">
    <property type="nucleotide sequence ID" value="NZ_JXQQ01000097.1"/>
</dbReference>
<comment type="caution">
    <text evidence="2">The sequence shown here is derived from an EMBL/GenBank/DDBJ whole genome shotgun (WGS) entry which is preliminary data.</text>
</comment>
<name>A0A0D0K3I0_VARPD</name>
<reference evidence="2 3" key="1">
    <citation type="submission" date="2014-12" db="EMBL/GenBank/DDBJ databases">
        <title>16Stimator: statistical estimation of ribosomal gene copy numbers from draft genome assemblies.</title>
        <authorList>
            <person name="Perisin M.A."/>
            <person name="Vetter M."/>
            <person name="Gilbert J.A."/>
            <person name="Bergelson J."/>
        </authorList>
    </citation>
    <scope>NUCLEOTIDE SEQUENCE [LARGE SCALE GENOMIC DNA]</scope>
    <source>
        <strain evidence="2 3">MEDvA23</strain>
    </source>
</reference>
<feature type="region of interest" description="Disordered" evidence="1">
    <location>
        <begin position="66"/>
        <end position="98"/>
    </location>
</feature>
<sequence length="171" mass="19558">MDELLARYEYHARKAQGFLLEAFALDEAAMDRHFPHLRKVHLPLRKPDLNISPGFTTLQAALLSAKPRAKPEDDAARDLERRSFDRTHPDYEPLTDEQKMRRWNAGGYVDMPREMARSFGISMREVEHFTKLSRDAAPEPTYVSSLPRAALDKAAGRTRAEGAPQPWKDSK</sequence>
<dbReference type="OrthoDB" id="9890850at2"/>
<accession>A0A0D0K3I0</accession>
<dbReference type="EMBL" id="JXQQ01000097">
    <property type="protein sequence ID" value="KIQ20547.1"/>
    <property type="molecule type" value="Genomic_DNA"/>
</dbReference>
<evidence type="ECO:0000313" key="3">
    <source>
        <dbReference type="Proteomes" id="UP000032067"/>
    </source>
</evidence>
<organism evidence="2 3">
    <name type="scientific">Variovorax paradoxus</name>
    <dbReference type="NCBI Taxonomy" id="34073"/>
    <lineage>
        <taxon>Bacteria</taxon>
        <taxon>Pseudomonadati</taxon>
        <taxon>Pseudomonadota</taxon>
        <taxon>Betaproteobacteria</taxon>
        <taxon>Burkholderiales</taxon>
        <taxon>Comamonadaceae</taxon>
        <taxon>Variovorax</taxon>
    </lineage>
</organism>
<dbReference type="AlphaFoldDB" id="A0A0D0K3I0"/>
<evidence type="ECO:0000256" key="1">
    <source>
        <dbReference type="SAM" id="MobiDB-lite"/>
    </source>
</evidence>
<dbReference type="Proteomes" id="UP000032067">
    <property type="component" value="Unassembled WGS sequence"/>
</dbReference>
<protein>
    <submittedName>
        <fullName evidence="2">Uncharacterized protein</fullName>
    </submittedName>
</protein>